<dbReference type="Pfam" id="PF09084">
    <property type="entry name" value="NMT1"/>
    <property type="match status" value="1"/>
</dbReference>
<dbReference type="Gene3D" id="3.40.190.10">
    <property type="entry name" value="Periplasmic binding protein-like II"/>
    <property type="match status" value="2"/>
</dbReference>
<protein>
    <recommendedName>
        <fullName evidence="6">Putative aliphatic sulfonates-binding protein</fullName>
    </recommendedName>
</protein>
<dbReference type="PANTHER" id="PTHR30024">
    <property type="entry name" value="ALIPHATIC SULFONATES-BINDING PROTEIN-RELATED"/>
    <property type="match status" value="1"/>
</dbReference>
<comment type="function">
    <text evidence="5">Part of a binding-protein-dependent transport system for aliphatic sulfonates. Putative binding protein.</text>
</comment>
<dbReference type="EMBL" id="LJQU01000170">
    <property type="protein sequence ID" value="KPX98314.1"/>
    <property type="molecule type" value="Genomic_DNA"/>
</dbReference>
<keyword evidence="3" id="KW-0813">Transport</keyword>
<accession>A0A0P9XTL8</accession>
<evidence type="ECO:0000313" key="8">
    <source>
        <dbReference type="EMBL" id="KPX98314.1"/>
    </source>
</evidence>
<evidence type="ECO:0000313" key="9">
    <source>
        <dbReference type="Proteomes" id="UP000050420"/>
    </source>
</evidence>
<evidence type="ECO:0000259" key="7">
    <source>
        <dbReference type="SMART" id="SM00062"/>
    </source>
</evidence>
<dbReference type="InterPro" id="IPR015168">
    <property type="entry name" value="SsuA/THI5"/>
</dbReference>
<sequence>MGCAVPCATASGGDQRRDACSMADTGQGGGAGFHRQRQLRQTAHSRCLVDLARRPQTGAGKNTCRRPLRIDLWQQPAGALCRGRRRSADRQAGVFARWRHRQLDQGWPAVGAWRKPTGLATHRSLSPPVRRHRCAARSHASLPGLGVWPGGAVGPGRDARVLRDLSVRNDKRLADRSTQWRNTSMLPFFKSPLPLKSLLLGALLSVLAGQQVVAAEQAPLLVANQKSLLKILLQVSGELKDVPYEIQFSEFPSAAPLGEALNAGAVDIGALGDAPYVFALGAGAPLKVVSITHAQGRFTTAVLVSKDSPIKTVADLKGKRIVTGRGSIGHYLAIRALHEAGLKTSDVTFINLLPSESRLLLDSGDADAWATWDPYTTISIAQSDARVLVSGSELLSNHLYLAATSKAIEGKRAQLDDFVARVERAFNWSNAHPEEYAAAQAKVTGLPLAVHLAVAKATKMQRTPIDDQIVLGLQNTADTYLAEGILTKKIDVSTGFDKSFNASRAQIAQAATQ</sequence>
<dbReference type="PANTHER" id="PTHR30024:SF48">
    <property type="entry name" value="ABC TRANSPORTER SUBSTRATE-BINDING PROTEIN"/>
    <property type="match status" value="1"/>
</dbReference>
<dbReference type="FunFam" id="3.40.190.10:FF:000050">
    <property type="entry name" value="Sulfonate ABC transporter substrate-binding protein"/>
    <property type="match status" value="1"/>
</dbReference>
<keyword evidence="4" id="KW-0732">Signal</keyword>
<comment type="similarity">
    <text evidence="2">Belongs to the bacterial solute-binding protein SsuA/TauA family.</text>
</comment>
<dbReference type="GO" id="GO:0042597">
    <property type="term" value="C:periplasmic space"/>
    <property type="evidence" value="ECO:0007669"/>
    <property type="project" value="UniProtKB-SubCell"/>
</dbReference>
<dbReference type="GO" id="GO:0016020">
    <property type="term" value="C:membrane"/>
    <property type="evidence" value="ECO:0007669"/>
    <property type="project" value="InterPro"/>
</dbReference>
<comment type="subcellular location">
    <subcellularLocation>
        <location evidence="1">Periplasm</location>
    </subcellularLocation>
</comment>
<evidence type="ECO:0000256" key="1">
    <source>
        <dbReference type="ARBA" id="ARBA00004418"/>
    </source>
</evidence>
<reference evidence="8 9" key="1">
    <citation type="submission" date="2015-09" db="EMBL/GenBank/DDBJ databases">
        <title>Genome announcement of multiple Pseudomonas syringae strains.</title>
        <authorList>
            <person name="Thakur S."/>
            <person name="Wang P.W."/>
            <person name="Gong Y."/>
            <person name="Weir B.S."/>
            <person name="Guttman D.S."/>
        </authorList>
    </citation>
    <scope>NUCLEOTIDE SEQUENCE [LARGE SCALE GENOMIC DNA]</scope>
    <source>
        <strain evidence="8 9">ICMP4331</strain>
    </source>
</reference>
<dbReference type="InterPro" id="IPR010067">
    <property type="entry name" value="ABC_SsuA_sub-bd"/>
</dbReference>
<feature type="domain" description="Solute-binding protein family 3/N-terminal" evidence="7">
    <location>
        <begin position="210"/>
        <end position="432"/>
    </location>
</feature>
<evidence type="ECO:0000256" key="3">
    <source>
        <dbReference type="ARBA" id="ARBA00022448"/>
    </source>
</evidence>
<gene>
    <name evidence="8" type="ORF">ALO63_101372</name>
</gene>
<dbReference type="AlphaFoldDB" id="A0A0P9XTL8"/>
<evidence type="ECO:0000256" key="4">
    <source>
        <dbReference type="ARBA" id="ARBA00022729"/>
    </source>
</evidence>
<dbReference type="SUPFAM" id="SSF53850">
    <property type="entry name" value="Periplasmic binding protein-like II"/>
    <property type="match status" value="1"/>
</dbReference>
<evidence type="ECO:0000256" key="6">
    <source>
        <dbReference type="ARBA" id="ARBA00070228"/>
    </source>
</evidence>
<dbReference type="GO" id="GO:0042626">
    <property type="term" value="F:ATPase-coupled transmembrane transporter activity"/>
    <property type="evidence" value="ECO:0007669"/>
    <property type="project" value="InterPro"/>
</dbReference>
<proteinExistence type="inferred from homology"/>
<dbReference type="NCBIfam" id="TIGR01728">
    <property type="entry name" value="SsuA_fam"/>
    <property type="match status" value="1"/>
</dbReference>
<organism evidence="8 9">
    <name type="scientific">Pseudomonas amygdali pv. mori</name>
    <dbReference type="NCBI Taxonomy" id="34065"/>
    <lineage>
        <taxon>Bacteria</taxon>
        <taxon>Pseudomonadati</taxon>
        <taxon>Pseudomonadota</taxon>
        <taxon>Gammaproteobacteria</taxon>
        <taxon>Pseudomonadales</taxon>
        <taxon>Pseudomonadaceae</taxon>
        <taxon>Pseudomonas</taxon>
        <taxon>Pseudomonas amygdali</taxon>
    </lineage>
</organism>
<evidence type="ECO:0000256" key="2">
    <source>
        <dbReference type="ARBA" id="ARBA00010742"/>
    </source>
</evidence>
<dbReference type="PATRIC" id="fig|34065.5.peg.488"/>
<comment type="caution">
    <text evidence="8">The sequence shown here is derived from an EMBL/GenBank/DDBJ whole genome shotgun (WGS) entry which is preliminary data.</text>
</comment>
<name>A0A0P9XTL8_PSEA0</name>
<dbReference type="CDD" id="cd13558">
    <property type="entry name" value="PBP2_SsuA_like_2"/>
    <property type="match status" value="1"/>
</dbReference>
<dbReference type="SMART" id="SM00062">
    <property type="entry name" value="PBPb"/>
    <property type="match status" value="1"/>
</dbReference>
<evidence type="ECO:0000256" key="5">
    <source>
        <dbReference type="ARBA" id="ARBA00055538"/>
    </source>
</evidence>
<dbReference type="InterPro" id="IPR001638">
    <property type="entry name" value="Solute-binding_3/MltF_N"/>
</dbReference>
<dbReference type="Proteomes" id="UP000050420">
    <property type="component" value="Unassembled WGS sequence"/>
</dbReference>